<feature type="region of interest" description="Disordered" evidence="1">
    <location>
        <begin position="80"/>
        <end position="120"/>
    </location>
</feature>
<protein>
    <submittedName>
        <fullName evidence="2">Uncharacterized protein</fullName>
    </submittedName>
</protein>
<keyword evidence="3" id="KW-1185">Reference proteome</keyword>
<evidence type="ECO:0000313" key="3">
    <source>
        <dbReference type="Proteomes" id="UP001159363"/>
    </source>
</evidence>
<gene>
    <name evidence="2" type="ORF">PR048_030276</name>
</gene>
<proteinExistence type="predicted"/>
<dbReference type="EMBL" id="JARBHB010000014">
    <property type="protein sequence ID" value="KAJ8868736.1"/>
    <property type="molecule type" value="Genomic_DNA"/>
</dbReference>
<evidence type="ECO:0000256" key="1">
    <source>
        <dbReference type="SAM" id="MobiDB-lite"/>
    </source>
</evidence>
<evidence type="ECO:0000313" key="2">
    <source>
        <dbReference type="EMBL" id="KAJ8868736.1"/>
    </source>
</evidence>
<dbReference type="Proteomes" id="UP001159363">
    <property type="component" value="Chromosome 13"/>
</dbReference>
<accession>A0ABQ9GB58</accession>
<comment type="caution">
    <text evidence="2">The sequence shown here is derived from an EMBL/GenBank/DDBJ whole genome shotgun (WGS) entry which is preliminary data.</text>
</comment>
<reference evidence="2 3" key="1">
    <citation type="submission" date="2023-02" db="EMBL/GenBank/DDBJ databases">
        <title>LHISI_Scaffold_Assembly.</title>
        <authorList>
            <person name="Stuart O.P."/>
            <person name="Cleave R."/>
            <person name="Magrath M.J.L."/>
            <person name="Mikheyev A.S."/>
        </authorList>
    </citation>
    <scope>NUCLEOTIDE SEQUENCE [LARGE SCALE GENOMIC DNA]</scope>
    <source>
        <strain evidence="2">Daus_M_001</strain>
        <tissue evidence="2">Leg muscle</tissue>
    </source>
</reference>
<sequence length="295" mass="32276">MSPPLYAYILTGALSDMHPMKLVTVEGKSNLKQRIASTDQELNNMMSWPDVVVPDSKENHNSTQAAFQEQMAIFRTQSIKPNKATGGGGGTVAERSARSPPTEGNRAQSPAGPPDSRKWESLRTMPLVGGSSRGTPASPPPPFRRCTIFTSITLIGSQNLAGLETPGALYTSHVPGASVCFVTNRGRHRGDKFCQLFPSLTQTCHSRVDIPLRRHVLRTRNQSAPEAPTSLSARDLMASPSRVLRPAQRGQKHRVEQKGRSWLDPDTLCVGAEKARPIYHFGISFGIWALLRTRS</sequence>
<organism evidence="2 3">
    <name type="scientific">Dryococelus australis</name>
    <dbReference type="NCBI Taxonomy" id="614101"/>
    <lineage>
        <taxon>Eukaryota</taxon>
        <taxon>Metazoa</taxon>
        <taxon>Ecdysozoa</taxon>
        <taxon>Arthropoda</taxon>
        <taxon>Hexapoda</taxon>
        <taxon>Insecta</taxon>
        <taxon>Pterygota</taxon>
        <taxon>Neoptera</taxon>
        <taxon>Polyneoptera</taxon>
        <taxon>Phasmatodea</taxon>
        <taxon>Verophasmatodea</taxon>
        <taxon>Anareolatae</taxon>
        <taxon>Phasmatidae</taxon>
        <taxon>Eurycanthinae</taxon>
        <taxon>Dryococelus</taxon>
    </lineage>
</organism>
<name>A0ABQ9GB58_9NEOP</name>